<name>A0ABS2P6E0_9BACL</name>
<proteinExistence type="inferred from homology"/>
<feature type="transmembrane region" description="Helical" evidence="7">
    <location>
        <begin position="5"/>
        <end position="22"/>
    </location>
</feature>
<evidence type="ECO:0000313" key="9">
    <source>
        <dbReference type="Proteomes" id="UP000741863"/>
    </source>
</evidence>
<feature type="transmembrane region" description="Helical" evidence="7">
    <location>
        <begin position="56"/>
        <end position="77"/>
    </location>
</feature>
<evidence type="ECO:0000256" key="1">
    <source>
        <dbReference type="ARBA" id="ARBA00004651"/>
    </source>
</evidence>
<dbReference type="InterPro" id="IPR045324">
    <property type="entry name" value="Small_multidrug_res"/>
</dbReference>
<feature type="transmembrane region" description="Helical" evidence="7">
    <location>
        <begin position="83"/>
        <end position="102"/>
    </location>
</feature>
<evidence type="ECO:0000256" key="4">
    <source>
        <dbReference type="ARBA" id="ARBA00022989"/>
    </source>
</evidence>
<organism evidence="8 9">
    <name type="scientific">Geomicrobium sediminis</name>
    <dbReference type="NCBI Taxonomy" id="1347788"/>
    <lineage>
        <taxon>Bacteria</taxon>
        <taxon>Bacillati</taxon>
        <taxon>Bacillota</taxon>
        <taxon>Bacilli</taxon>
        <taxon>Bacillales</taxon>
        <taxon>Geomicrobium</taxon>
    </lineage>
</organism>
<dbReference type="Proteomes" id="UP000741863">
    <property type="component" value="Unassembled WGS sequence"/>
</dbReference>
<evidence type="ECO:0000256" key="5">
    <source>
        <dbReference type="ARBA" id="ARBA00023136"/>
    </source>
</evidence>
<protein>
    <submittedName>
        <fullName evidence="8">Paired small multidrug resistance pump</fullName>
    </submittedName>
</protein>
<feature type="transmembrane region" description="Helical" evidence="7">
    <location>
        <begin position="28"/>
        <end position="49"/>
    </location>
</feature>
<keyword evidence="4 7" id="KW-1133">Transmembrane helix</keyword>
<keyword evidence="9" id="KW-1185">Reference proteome</keyword>
<dbReference type="Gene3D" id="1.10.3730.20">
    <property type="match status" value="1"/>
</dbReference>
<dbReference type="PANTHER" id="PTHR30561:SF7">
    <property type="entry name" value="GUANIDINIUM EFFLUX SYSTEM SUBUNIT GDNC-RELATED"/>
    <property type="match status" value="1"/>
</dbReference>
<dbReference type="InterPro" id="IPR000390">
    <property type="entry name" value="Small_drug/metabolite_transptr"/>
</dbReference>
<accession>A0ABS2P6E0</accession>
<comment type="similarity">
    <text evidence="6">Belongs to the drug/metabolite transporter (DMT) superfamily. Small multidrug resistance (SMR) (TC 2.A.7.1) family.</text>
</comment>
<keyword evidence="2" id="KW-1003">Cell membrane</keyword>
<dbReference type="RefSeq" id="WP_204695137.1">
    <property type="nucleotide sequence ID" value="NZ_JAFBEC010000001.1"/>
</dbReference>
<dbReference type="InterPro" id="IPR037185">
    <property type="entry name" value="EmrE-like"/>
</dbReference>
<evidence type="ECO:0000256" key="3">
    <source>
        <dbReference type="ARBA" id="ARBA00022692"/>
    </source>
</evidence>
<comment type="caution">
    <text evidence="8">The sequence shown here is derived from an EMBL/GenBank/DDBJ whole genome shotgun (WGS) entry which is preliminary data.</text>
</comment>
<evidence type="ECO:0000313" key="8">
    <source>
        <dbReference type="EMBL" id="MBM7630979.1"/>
    </source>
</evidence>
<dbReference type="PANTHER" id="PTHR30561">
    <property type="entry name" value="SMR FAMILY PROTON-DEPENDENT DRUG EFFLUX TRANSPORTER SUGE"/>
    <property type="match status" value="1"/>
</dbReference>
<gene>
    <name evidence="8" type="ORF">JOD17_000070</name>
</gene>
<evidence type="ECO:0000256" key="2">
    <source>
        <dbReference type="ARBA" id="ARBA00022475"/>
    </source>
</evidence>
<keyword evidence="5 7" id="KW-0472">Membrane</keyword>
<comment type="subcellular location">
    <subcellularLocation>
        <location evidence="1 6">Cell membrane</location>
        <topology evidence="1 6">Multi-pass membrane protein</topology>
    </subcellularLocation>
</comment>
<sequence length="116" mass="12656">MNTNWLMVLAAGVLEIFWVSGLNYSSTFWQWALTVIAIIISFTLVILATRTLPIGTVYAVFAGIGTAGTVVVETLFFNEPFSWMKVLLIGTLLLGVIGLKLLSSDVKEEEPCTGQL</sequence>
<evidence type="ECO:0000256" key="6">
    <source>
        <dbReference type="RuleBase" id="RU003942"/>
    </source>
</evidence>
<keyword evidence="3 6" id="KW-0812">Transmembrane</keyword>
<dbReference type="Pfam" id="PF00893">
    <property type="entry name" value="Multi_Drug_Res"/>
    <property type="match status" value="1"/>
</dbReference>
<evidence type="ECO:0000256" key="7">
    <source>
        <dbReference type="SAM" id="Phobius"/>
    </source>
</evidence>
<dbReference type="SUPFAM" id="SSF103481">
    <property type="entry name" value="Multidrug resistance efflux transporter EmrE"/>
    <property type="match status" value="1"/>
</dbReference>
<dbReference type="EMBL" id="JAFBEC010000001">
    <property type="protein sequence ID" value="MBM7630979.1"/>
    <property type="molecule type" value="Genomic_DNA"/>
</dbReference>
<reference evidence="8 9" key="1">
    <citation type="submission" date="2021-01" db="EMBL/GenBank/DDBJ databases">
        <title>Genomic Encyclopedia of Type Strains, Phase IV (KMG-IV): sequencing the most valuable type-strain genomes for metagenomic binning, comparative biology and taxonomic classification.</title>
        <authorList>
            <person name="Goeker M."/>
        </authorList>
    </citation>
    <scope>NUCLEOTIDE SEQUENCE [LARGE SCALE GENOMIC DNA]</scope>
    <source>
        <strain evidence="8 9">DSM 25540</strain>
    </source>
</reference>